<proteinExistence type="predicted"/>
<keyword evidence="3" id="KW-1185">Reference proteome</keyword>
<name>A0A2P8VG50_9ENTR</name>
<comment type="caution">
    <text evidence="2">The sequence shown here is derived from an EMBL/GenBank/DDBJ whole genome shotgun (WGS) entry which is preliminary data.</text>
</comment>
<reference evidence="2 3" key="1">
    <citation type="submission" date="2018-03" db="EMBL/GenBank/DDBJ databases">
        <title>Draft genome sequence of the first documented clinical Siccibacter turicensis isolate in Austria.</title>
        <authorList>
            <person name="Lepuschitz S."/>
            <person name="Pekard-Amenitsch S."/>
            <person name="Haunold R."/>
            <person name="Schill S."/>
            <person name="Mach R."/>
            <person name="Allerberger F."/>
            <person name="Ruppitsch W."/>
            <person name="Forsythe S.J."/>
        </authorList>
    </citation>
    <scope>NUCLEOTIDE SEQUENCE [LARGE SCALE GENOMIC DNA]</scope>
    <source>
        <strain evidence="2 3">6100069499-17</strain>
    </source>
</reference>
<dbReference type="RefSeq" id="WP_106877946.1">
    <property type="nucleotide sequence ID" value="NZ_PYEP01000007.1"/>
</dbReference>
<keyword evidence="1" id="KW-0472">Membrane</keyword>
<feature type="transmembrane region" description="Helical" evidence="1">
    <location>
        <begin position="413"/>
        <end position="434"/>
    </location>
</feature>
<accession>A0A2P8VG50</accession>
<gene>
    <name evidence="2" type="ORF">C7G83_16010</name>
</gene>
<feature type="transmembrane region" description="Helical" evidence="1">
    <location>
        <begin position="455"/>
        <end position="475"/>
    </location>
</feature>
<dbReference type="OrthoDB" id="6637473at2"/>
<sequence>MGLLNKKLSLQGLKGKLAGAASSVTETVQTVSGTTTSAARVAFDATRAKAVSTSEEIRNFNYSELKKKEYYKHKFVTYKSLSSARISEMYRTTFEVDKSTLEMIDDVRSRLPVPAATIDDIFEQCRREAMRRAIASFALGGVMQEIDAHSAAKYSNLSESYTTFRTRAGNAMTDDPHFAAMKDTRYEARAEWSLLENGYNRADPLDPYSADIEHVVAKKAFYDDLLIRMGTTDEAFYSLINSPDNLVFADASLNRSMKAADVNTYLQNNGRVDPLDPALIHVDITQKDGQIKTVTVNKNDVQEALDRAHAHQQHHRLEAAKEVGVTIAKTGATMAAQQVVGLIVLETVDIFIDEIKGLSQEGRMINSDGWVKNAQQMSERIKTRLTARVEERQIWARARALGIESGISGALSVIPQILISLIVKMPAFVLALIRECTLSTVRCVRVLASKEPDKLANIKVILAGAAAGIVGLYVARVIGNAIATVPLLNKFNHQITDVLTGLVVTAVPLTAIYTFEQNKNRLLFTLGNLRRTGAVRQSDAAVE</sequence>
<protein>
    <submittedName>
        <fullName evidence="2">Uncharacterized protein</fullName>
    </submittedName>
</protein>
<evidence type="ECO:0000313" key="3">
    <source>
        <dbReference type="Proteomes" id="UP000240212"/>
    </source>
</evidence>
<feature type="transmembrane region" description="Helical" evidence="1">
    <location>
        <begin position="495"/>
        <end position="515"/>
    </location>
</feature>
<organism evidence="2 3">
    <name type="scientific">Siccibacter turicensis</name>
    <dbReference type="NCBI Taxonomy" id="357233"/>
    <lineage>
        <taxon>Bacteria</taxon>
        <taxon>Pseudomonadati</taxon>
        <taxon>Pseudomonadota</taxon>
        <taxon>Gammaproteobacteria</taxon>
        <taxon>Enterobacterales</taxon>
        <taxon>Enterobacteriaceae</taxon>
        <taxon>Siccibacter</taxon>
    </lineage>
</organism>
<dbReference type="Proteomes" id="UP000240212">
    <property type="component" value="Unassembled WGS sequence"/>
</dbReference>
<keyword evidence="1" id="KW-0812">Transmembrane</keyword>
<dbReference type="EMBL" id="PYEP01000007">
    <property type="protein sequence ID" value="PSN06519.1"/>
    <property type="molecule type" value="Genomic_DNA"/>
</dbReference>
<evidence type="ECO:0000256" key="1">
    <source>
        <dbReference type="SAM" id="Phobius"/>
    </source>
</evidence>
<keyword evidence="1" id="KW-1133">Transmembrane helix</keyword>
<evidence type="ECO:0000313" key="2">
    <source>
        <dbReference type="EMBL" id="PSN06519.1"/>
    </source>
</evidence>
<dbReference type="AlphaFoldDB" id="A0A2P8VG50"/>